<dbReference type="RefSeq" id="WP_185654563.1">
    <property type="nucleotide sequence ID" value="NZ_CBDITX010000004.1"/>
</dbReference>
<accession>A0ABR6TW36</accession>
<dbReference type="Proteomes" id="UP000586346">
    <property type="component" value="Unassembled WGS sequence"/>
</dbReference>
<gene>
    <name evidence="1" type="ORF">H6P72_12810</name>
</gene>
<keyword evidence="2" id="KW-1185">Reference proteome</keyword>
<reference evidence="1 2" key="1">
    <citation type="submission" date="2020-08" db="EMBL/GenBank/DDBJ databases">
        <title>Emergence and comparative genomics analysis of Citrobacter in Fennec fox imported from North Africa to China.</title>
        <authorList>
            <person name="Zheng B."/>
        </authorList>
    </citation>
    <scope>NUCLEOTIDE SEQUENCE [LARGE SCALE GENOMIC DNA]</scope>
    <source>
        <strain evidence="1 2">FF371</strain>
    </source>
</reference>
<comment type="caution">
    <text evidence="1">The sequence shown here is derived from an EMBL/GenBank/DDBJ whole genome shotgun (WGS) entry which is preliminary data.</text>
</comment>
<organism evidence="1 2">
    <name type="scientific">Citrobacter braakii</name>
    <dbReference type="NCBI Taxonomy" id="57706"/>
    <lineage>
        <taxon>Bacteria</taxon>
        <taxon>Pseudomonadati</taxon>
        <taxon>Pseudomonadota</taxon>
        <taxon>Gammaproteobacteria</taxon>
        <taxon>Enterobacterales</taxon>
        <taxon>Enterobacteriaceae</taxon>
        <taxon>Citrobacter</taxon>
        <taxon>Citrobacter freundii complex</taxon>
    </lineage>
</organism>
<sequence>MDRYAIISNDVVVNIVSWDGDGDIFNGYDSVKVDGQEVGIGWLYVNGRFEDPNAAIPPDDSELYEKELTEINEKYEKDKSVLASAYLNAGLFDGEQEQQKKNDIYQKLLELNAGYDQQIAELDEKYGG</sequence>
<name>A0ABR6TW36_CITBR</name>
<protein>
    <recommendedName>
        <fullName evidence="3">Phage protein</fullName>
    </recommendedName>
</protein>
<evidence type="ECO:0000313" key="2">
    <source>
        <dbReference type="Proteomes" id="UP000586346"/>
    </source>
</evidence>
<dbReference type="EMBL" id="JACLAH010000003">
    <property type="protein sequence ID" value="MBC2647495.1"/>
    <property type="molecule type" value="Genomic_DNA"/>
</dbReference>
<evidence type="ECO:0000313" key="1">
    <source>
        <dbReference type="EMBL" id="MBC2647495.1"/>
    </source>
</evidence>
<evidence type="ECO:0008006" key="3">
    <source>
        <dbReference type="Google" id="ProtNLM"/>
    </source>
</evidence>
<proteinExistence type="predicted"/>